<dbReference type="RefSeq" id="WP_207857319.1">
    <property type="nucleotide sequence ID" value="NZ_JAFREP010000004.1"/>
</dbReference>
<evidence type="ECO:0000313" key="3">
    <source>
        <dbReference type="Proteomes" id="UP000664417"/>
    </source>
</evidence>
<protein>
    <recommendedName>
        <fullName evidence="4">Transmembrane protein</fullName>
    </recommendedName>
</protein>
<feature type="transmembrane region" description="Helical" evidence="1">
    <location>
        <begin position="27"/>
        <end position="45"/>
    </location>
</feature>
<feature type="transmembrane region" description="Helical" evidence="1">
    <location>
        <begin position="171"/>
        <end position="191"/>
    </location>
</feature>
<feature type="transmembrane region" description="Helical" evidence="1">
    <location>
        <begin position="240"/>
        <end position="257"/>
    </location>
</feature>
<reference evidence="2" key="1">
    <citation type="submission" date="2021-03" db="EMBL/GenBank/DDBJ databases">
        <authorList>
            <person name="Wang G."/>
        </authorList>
    </citation>
    <scope>NUCLEOTIDE SEQUENCE</scope>
    <source>
        <strain evidence="2">KCTC 12899</strain>
    </source>
</reference>
<sequence length="327" mass="35787">MKRTLSTSLASMLQSLPVLAPWLLLKWLLNVLVVAAMGIPLAQFLRRQLASAPDDWAMVDGRFQRGFWIEWMSRHDLSEALLQAATAPWLVLFALGNLVLTAALLSSLCGPSRETFAVNLVAGFKRFPALAVLVALFGAAGYGIFIGLGQSVFPSLAHPSGLGTMAEAGSLATRLALPTFGLSAVLLLFWFDASRVHLFRRYPIEQDIPGLVAPLWWLVKPLVAVVVALVNLLSNPLKPGLVWLILLAVPAALAVYQQIETSEHLLPLWWVQVLVLGRMMFALLRLSFMRFWFDPRERVAQTAAADTGAGAFDGLEQYTETTEPGVS</sequence>
<keyword evidence="1" id="KW-0472">Membrane</keyword>
<keyword evidence="3" id="KW-1185">Reference proteome</keyword>
<comment type="caution">
    <text evidence="2">The sequence shown here is derived from an EMBL/GenBank/DDBJ whole genome shotgun (WGS) entry which is preliminary data.</text>
</comment>
<feature type="transmembrane region" description="Helical" evidence="1">
    <location>
        <begin position="269"/>
        <end position="288"/>
    </location>
</feature>
<proteinExistence type="predicted"/>
<feature type="transmembrane region" description="Helical" evidence="1">
    <location>
        <begin position="80"/>
        <end position="107"/>
    </location>
</feature>
<dbReference type="Proteomes" id="UP000664417">
    <property type="component" value="Unassembled WGS sequence"/>
</dbReference>
<keyword evidence="1" id="KW-0812">Transmembrane</keyword>
<dbReference type="AlphaFoldDB" id="A0A8J7QFY4"/>
<evidence type="ECO:0000256" key="1">
    <source>
        <dbReference type="SAM" id="Phobius"/>
    </source>
</evidence>
<keyword evidence="1" id="KW-1133">Transmembrane helix</keyword>
<evidence type="ECO:0000313" key="2">
    <source>
        <dbReference type="EMBL" id="MBO1317843.1"/>
    </source>
</evidence>
<feature type="transmembrane region" description="Helical" evidence="1">
    <location>
        <begin position="211"/>
        <end position="233"/>
    </location>
</feature>
<evidence type="ECO:0008006" key="4">
    <source>
        <dbReference type="Google" id="ProtNLM"/>
    </source>
</evidence>
<name>A0A8J7QFY4_9BACT</name>
<dbReference type="EMBL" id="JAFREP010000004">
    <property type="protein sequence ID" value="MBO1317843.1"/>
    <property type="molecule type" value="Genomic_DNA"/>
</dbReference>
<feature type="transmembrane region" description="Helical" evidence="1">
    <location>
        <begin position="127"/>
        <end position="150"/>
    </location>
</feature>
<accession>A0A8J7QFY4</accession>
<gene>
    <name evidence="2" type="ORF">J3U88_05170</name>
</gene>
<organism evidence="2 3">
    <name type="scientific">Acanthopleuribacter pedis</name>
    <dbReference type="NCBI Taxonomy" id="442870"/>
    <lineage>
        <taxon>Bacteria</taxon>
        <taxon>Pseudomonadati</taxon>
        <taxon>Acidobacteriota</taxon>
        <taxon>Holophagae</taxon>
        <taxon>Acanthopleuribacterales</taxon>
        <taxon>Acanthopleuribacteraceae</taxon>
        <taxon>Acanthopleuribacter</taxon>
    </lineage>
</organism>